<protein>
    <recommendedName>
        <fullName evidence="2">Outer membrane protein beta-barrel domain-containing protein</fullName>
    </recommendedName>
</protein>
<reference evidence="3 4" key="1">
    <citation type="submission" date="2016-01" db="EMBL/GenBank/DDBJ databases">
        <authorList>
            <person name="Oliw E.H."/>
        </authorList>
    </citation>
    <scope>NUCLEOTIDE SEQUENCE [LARGE SCALE GENOMIC DNA]</scope>
    <source>
        <strain evidence="3 4">DY10</strain>
    </source>
</reference>
<organism evidence="3 4">
    <name type="scientific">Spirosoma montaniterrae</name>
    <dbReference type="NCBI Taxonomy" id="1178516"/>
    <lineage>
        <taxon>Bacteria</taxon>
        <taxon>Pseudomonadati</taxon>
        <taxon>Bacteroidota</taxon>
        <taxon>Cytophagia</taxon>
        <taxon>Cytophagales</taxon>
        <taxon>Cytophagaceae</taxon>
        <taxon>Spirosoma</taxon>
    </lineage>
</organism>
<evidence type="ECO:0000313" key="4">
    <source>
        <dbReference type="Proteomes" id="UP000187941"/>
    </source>
</evidence>
<dbReference type="AlphaFoldDB" id="A0A1P9WRW2"/>
<evidence type="ECO:0000313" key="3">
    <source>
        <dbReference type="EMBL" id="AQG78118.1"/>
    </source>
</evidence>
<gene>
    <name evidence="3" type="ORF">AWR27_01370</name>
</gene>
<proteinExistence type="predicted"/>
<dbReference type="Pfam" id="PF13568">
    <property type="entry name" value="OMP_b-brl_2"/>
    <property type="match status" value="1"/>
</dbReference>
<dbReference type="InterPro" id="IPR025665">
    <property type="entry name" value="Beta-barrel_OMP_2"/>
</dbReference>
<keyword evidence="4" id="KW-1185">Reference proteome</keyword>
<dbReference type="RefSeq" id="WP_077129540.1">
    <property type="nucleotide sequence ID" value="NZ_CP014263.1"/>
</dbReference>
<accession>A0A1P9WRW2</accession>
<keyword evidence="1" id="KW-0732">Signal</keyword>
<dbReference type="OrthoDB" id="946335at2"/>
<feature type="domain" description="Outer membrane protein beta-barrel" evidence="2">
    <location>
        <begin position="21"/>
        <end position="176"/>
    </location>
</feature>
<dbReference type="STRING" id="1178516.AWR27_01370"/>
<sequence>MHTSRILFFFIFLFSFASVRAQSNNPIGGHFGFKAGGSLTRLNVSGISSSIPKQMLQLHGGVMYRYRYQRFVAQPEVLLTVKGANLQQTQIGTTQRINFPTKYYYVSVPLLLGYIPTEGLTLQAGPEFSYALNAGKTGGPGSNSDVGIVVGAHYDFLDMLDKFSLHVRYVYGLNNVSPEPLATYRNRNLQVSMVYNLYKKKKK</sequence>
<name>A0A1P9WRW2_9BACT</name>
<evidence type="ECO:0000256" key="1">
    <source>
        <dbReference type="SAM" id="SignalP"/>
    </source>
</evidence>
<dbReference type="Proteomes" id="UP000187941">
    <property type="component" value="Chromosome"/>
</dbReference>
<feature type="chain" id="PRO_5013134515" description="Outer membrane protein beta-barrel domain-containing protein" evidence="1">
    <location>
        <begin position="22"/>
        <end position="203"/>
    </location>
</feature>
<dbReference type="KEGG" id="smon:AWR27_01370"/>
<feature type="signal peptide" evidence="1">
    <location>
        <begin position="1"/>
        <end position="21"/>
    </location>
</feature>
<dbReference type="EMBL" id="CP014263">
    <property type="protein sequence ID" value="AQG78118.1"/>
    <property type="molecule type" value="Genomic_DNA"/>
</dbReference>
<evidence type="ECO:0000259" key="2">
    <source>
        <dbReference type="Pfam" id="PF13568"/>
    </source>
</evidence>